<dbReference type="AlphaFoldDB" id="A0A7J7BTI5"/>
<gene>
    <name evidence="3" type="ORF">HS088_TW23G00015</name>
</gene>
<dbReference type="Gene3D" id="1.10.510.10">
    <property type="entry name" value="Transferase(Phosphotransferase) domain 1"/>
    <property type="match status" value="1"/>
</dbReference>
<reference evidence="3 4" key="1">
    <citation type="journal article" date="2020" name="Nat. Commun.">
        <title>Genome of Tripterygium wilfordii and identification of cytochrome P450 involved in triptolide biosynthesis.</title>
        <authorList>
            <person name="Tu L."/>
            <person name="Su P."/>
            <person name="Zhang Z."/>
            <person name="Gao L."/>
            <person name="Wang J."/>
            <person name="Hu T."/>
            <person name="Zhou J."/>
            <person name="Zhang Y."/>
            <person name="Zhao Y."/>
            <person name="Liu Y."/>
            <person name="Song Y."/>
            <person name="Tong Y."/>
            <person name="Lu Y."/>
            <person name="Yang J."/>
            <person name="Xu C."/>
            <person name="Jia M."/>
            <person name="Peters R.J."/>
            <person name="Huang L."/>
            <person name="Gao W."/>
        </authorList>
    </citation>
    <scope>NUCLEOTIDE SEQUENCE [LARGE SCALE GENOMIC DNA]</scope>
    <source>
        <strain evidence="4">cv. XIE 37</strain>
        <tissue evidence="3">Leaf</tissue>
    </source>
</reference>
<keyword evidence="2" id="KW-0067">ATP-binding</keyword>
<dbReference type="InParanoid" id="A0A7J7BTI5"/>
<dbReference type="GO" id="GO:0005886">
    <property type="term" value="C:plasma membrane"/>
    <property type="evidence" value="ECO:0007669"/>
    <property type="project" value="TreeGrafter"/>
</dbReference>
<keyword evidence="4" id="KW-1185">Reference proteome</keyword>
<proteinExistence type="predicted"/>
<evidence type="ECO:0000313" key="3">
    <source>
        <dbReference type="EMBL" id="KAF5725294.1"/>
    </source>
</evidence>
<comment type="caution">
    <text evidence="3">The sequence shown here is derived from an EMBL/GenBank/DDBJ whole genome shotgun (WGS) entry which is preliminary data.</text>
</comment>
<accession>A0A7J7BTI5</accession>
<dbReference type="GO" id="GO:0007166">
    <property type="term" value="P:cell surface receptor signaling pathway"/>
    <property type="evidence" value="ECO:0007669"/>
    <property type="project" value="InterPro"/>
</dbReference>
<evidence type="ECO:0000256" key="2">
    <source>
        <dbReference type="ARBA" id="ARBA00022840"/>
    </source>
</evidence>
<protein>
    <submittedName>
        <fullName evidence="3">Uncharacterized protein</fullName>
    </submittedName>
</protein>
<dbReference type="InterPro" id="IPR045274">
    <property type="entry name" value="WAK-like"/>
</dbReference>
<organism evidence="3 4">
    <name type="scientific">Tripterygium wilfordii</name>
    <name type="common">Thunder God vine</name>
    <dbReference type="NCBI Taxonomy" id="458696"/>
    <lineage>
        <taxon>Eukaryota</taxon>
        <taxon>Viridiplantae</taxon>
        <taxon>Streptophyta</taxon>
        <taxon>Embryophyta</taxon>
        <taxon>Tracheophyta</taxon>
        <taxon>Spermatophyta</taxon>
        <taxon>Magnoliopsida</taxon>
        <taxon>eudicotyledons</taxon>
        <taxon>Gunneridae</taxon>
        <taxon>Pentapetalae</taxon>
        <taxon>rosids</taxon>
        <taxon>fabids</taxon>
        <taxon>Celastrales</taxon>
        <taxon>Celastraceae</taxon>
        <taxon>Tripterygium</taxon>
    </lineage>
</organism>
<dbReference type="GO" id="GO:0005524">
    <property type="term" value="F:ATP binding"/>
    <property type="evidence" value="ECO:0007669"/>
    <property type="project" value="UniProtKB-KW"/>
</dbReference>
<dbReference type="PANTHER" id="PTHR27005">
    <property type="entry name" value="WALL-ASSOCIATED RECEPTOR KINASE-LIKE 21"/>
    <property type="match status" value="1"/>
</dbReference>
<dbReference type="PANTHER" id="PTHR27005:SF511">
    <property type="entry name" value="WALL-ASSOCIATED RECEPTOR KINASE 1-RELATED"/>
    <property type="match status" value="1"/>
</dbReference>
<dbReference type="EMBL" id="JAAARO010000023">
    <property type="protein sequence ID" value="KAF5725294.1"/>
    <property type="molecule type" value="Genomic_DNA"/>
</dbReference>
<name>A0A7J7BTI5_TRIWF</name>
<sequence length="128" mass="14399">MRNLAMYFVSAIKEDLLVEVLDHRVVKASNFEQVKEVAMLARRCVKVKGEERPSMKEVAYKLEGLRAEGDHEHHPWFSDLYPEESKVFLTKPTIASDPGDPGNTCSSSSSTTAYFSMNNMEIEAVSGR</sequence>
<evidence type="ECO:0000313" key="4">
    <source>
        <dbReference type="Proteomes" id="UP000593562"/>
    </source>
</evidence>
<dbReference type="GO" id="GO:0004674">
    <property type="term" value="F:protein serine/threonine kinase activity"/>
    <property type="evidence" value="ECO:0007669"/>
    <property type="project" value="TreeGrafter"/>
</dbReference>
<evidence type="ECO:0000256" key="1">
    <source>
        <dbReference type="ARBA" id="ARBA00022741"/>
    </source>
</evidence>
<dbReference type="Proteomes" id="UP000593562">
    <property type="component" value="Unassembled WGS sequence"/>
</dbReference>
<keyword evidence="1" id="KW-0547">Nucleotide-binding</keyword>